<dbReference type="EMBL" id="CP058579">
    <property type="protein sequence ID" value="QLG61723.1"/>
    <property type="molecule type" value="Genomic_DNA"/>
</dbReference>
<reference evidence="3 4" key="1">
    <citation type="submission" date="2020-06" db="EMBL/GenBank/DDBJ databases">
        <title>NJ-3-1, isolated from saline soil.</title>
        <authorList>
            <person name="Cui H.L."/>
            <person name="Shi X."/>
        </authorList>
    </citation>
    <scope>NUCLEOTIDE SEQUENCE [LARGE SCALE GENOMIC DNA]</scope>
    <source>
        <strain evidence="3 4">NJ-3-1</strain>
    </source>
</reference>
<dbReference type="InterPro" id="IPR014729">
    <property type="entry name" value="Rossmann-like_a/b/a_fold"/>
</dbReference>
<evidence type="ECO:0000313" key="3">
    <source>
        <dbReference type="EMBL" id="QLG61723.1"/>
    </source>
</evidence>
<dbReference type="Pfam" id="PF00582">
    <property type="entry name" value="Usp"/>
    <property type="match status" value="1"/>
</dbReference>
<dbReference type="InterPro" id="IPR006016">
    <property type="entry name" value="UspA"/>
</dbReference>
<sequence>MYHAVVAVDADMAEPTRLGEAVASLPRAADAVEVTVVNVFEEFDVTDAEGGDVDSEDLYDETDVPESAEAVRGYLADRGVAASVVRRHGEPSDEVLAEARANDAAVIVIGGKKRSPVGKALFGSTAQSILLEADRPVTFVHTD</sequence>
<evidence type="ECO:0000259" key="2">
    <source>
        <dbReference type="Pfam" id="PF00582"/>
    </source>
</evidence>
<dbReference type="GeneID" id="56037449"/>
<dbReference type="RefSeq" id="WP_179268308.1">
    <property type="nucleotide sequence ID" value="NZ_CP058579.1"/>
</dbReference>
<name>A0A7D5QFV6_9EURY</name>
<protein>
    <submittedName>
        <fullName evidence="3">Universal stress protein</fullName>
    </submittedName>
</protein>
<dbReference type="KEGG" id="halu:HUG12_08280"/>
<accession>A0A7D5QFV6</accession>
<dbReference type="CDD" id="cd00293">
    <property type="entry name" value="USP-like"/>
    <property type="match status" value="1"/>
</dbReference>
<proteinExistence type="inferred from homology"/>
<organism evidence="3 4">
    <name type="scientific">Halorarum salinum</name>
    <dbReference type="NCBI Taxonomy" id="2743089"/>
    <lineage>
        <taxon>Archaea</taxon>
        <taxon>Methanobacteriati</taxon>
        <taxon>Methanobacteriota</taxon>
        <taxon>Stenosarchaea group</taxon>
        <taxon>Halobacteria</taxon>
        <taxon>Halobacteriales</taxon>
        <taxon>Haloferacaceae</taxon>
        <taxon>Halorarum</taxon>
    </lineage>
</organism>
<keyword evidence="4" id="KW-1185">Reference proteome</keyword>
<evidence type="ECO:0000313" key="4">
    <source>
        <dbReference type="Proteomes" id="UP000509626"/>
    </source>
</evidence>
<dbReference type="OrthoDB" id="342236at2157"/>
<dbReference type="Gene3D" id="3.40.50.620">
    <property type="entry name" value="HUPs"/>
    <property type="match status" value="1"/>
</dbReference>
<dbReference type="PANTHER" id="PTHR46268">
    <property type="entry name" value="STRESS RESPONSE PROTEIN NHAX"/>
    <property type="match status" value="1"/>
</dbReference>
<comment type="similarity">
    <text evidence="1">Belongs to the universal stress protein A family.</text>
</comment>
<gene>
    <name evidence="3" type="ORF">HUG12_08280</name>
</gene>
<dbReference type="SUPFAM" id="SSF52402">
    <property type="entry name" value="Adenine nucleotide alpha hydrolases-like"/>
    <property type="match status" value="1"/>
</dbReference>
<feature type="domain" description="UspA" evidence="2">
    <location>
        <begin position="3"/>
        <end position="141"/>
    </location>
</feature>
<dbReference type="AlphaFoldDB" id="A0A7D5QFV6"/>
<dbReference type="PANTHER" id="PTHR46268:SF6">
    <property type="entry name" value="UNIVERSAL STRESS PROTEIN UP12"/>
    <property type="match status" value="1"/>
</dbReference>
<evidence type="ECO:0000256" key="1">
    <source>
        <dbReference type="ARBA" id="ARBA00008791"/>
    </source>
</evidence>
<dbReference type="Proteomes" id="UP000509626">
    <property type="component" value="Chromosome"/>
</dbReference>